<feature type="domain" description="BED-type" evidence="7">
    <location>
        <begin position="34"/>
        <end position="86"/>
    </location>
</feature>
<feature type="compositionally biased region" description="Polar residues" evidence="6">
    <location>
        <begin position="1"/>
        <end position="10"/>
    </location>
</feature>
<dbReference type="SMART" id="SM00614">
    <property type="entry name" value="ZnF_BED"/>
    <property type="match status" value="1"/>
</dbReference>
<gene>
    <name evidence="9" type="primary">LOC117644465</name>
</gene>
<evidence type="ECO:0000256" key="5">
    <source>
        <dbReference type="SAM" id="Coils"/>
    </source>
</evidence>
<name>A0A6P8ZM25_THRPL</name>
<keyword evidence="1" id="KW-0479">Metal-binding</keyword>
<dbReference type="GO" id="GO:0008270">
    <property type="term" value="F:zinc ion binding"/>
    <property type="evidence" value="ECO:0007669"/>
    <property type="project" value="UniProtKB-KW"/>
</dbReference>
<feature type="compositionally biased region" description="Basic residues" evidence="6">
    <location>
        <begin position="18"/>
        <end position="32"/>
    </location>
</feature>
<protein>
    <submittedName>
        <fullName evidence="9">Uncharacterized protein LOC117644465</fullName>
    </submittedName>
</protein>
<sequence length="404" mass="44596">MSAQQAQSPRAESEASSRHLHLHHHHHHHNMSRKNESVAWRAFVKLGGNKVICRICNKQMNYQSGSSTSNMVKHLQAVHKHILADAKPSPQNNPPPAPPAQPAACVKGADEVSTTPLSNEPWMVLQSAPAHLRQRWQDLKLGLQKEMQQHQQAVAWSVIGQPCLGAPAGADLLTDSDASPAYWSGSTSNNNTSHSHGSGGTPTTRDTSVPEAGADWQRRETDQSCEATSYQYRVKTEPIETDEVLEQAPERPESVSSPPLALSPPPRSPSPIVLCASAPDGSSEPPPSDQNDGSPPPKNKKHKSSQTNLQLPPDPSPVECAELELRLNGIRRAQERAEELHHEHLRESRARAEAAQAERDHRLQLIRHAEEIHLQNLEAQRQALEHSRQLHEITLRQAHSKPCE</sequence>
<dbReference type="AlphaFoldDB" id="A0A6P8ZM25"/>
<evidence type="ECO:0000256" key="2">
    <source>
        <dbReference type="ARBA" id="ARBA00022771"/>
    </source>
</evidence>
<evidence type="ECO:0000256" key="6">
    <source>
        <dbReference type="SAM" id="MobiDB-lite"/>
    </source>
</evidence>
<evidence type="ECO:0000259" key="7">
    <source>
        <dbReference type="PROSITE" id="PS50808"/>
    </source>
</evidence>
<dbReference type="Proteomes" id="UP000515158">
    <property type="component" value="Unplaced"/>
</dbReference>
<keyword evidence="2 4" id="KW-0863">Zinc-finger</keyword>
<dbReference type="SUPFAM" id="SSF57667">
    <property type="entry name" value="beta-beta-alpha zinc fingers"/>
    <property type="match status" value="1"/>
</dbReference>
<dbReference type="Pfam" id="PF02892">
    <property type="entry name" value="zf-BED"/>
    <property type="match status" value="1"/>
</dbReference>
<dbReference type="GO" id="GO:0003677">
    <property type="term" value="F:DNA binding"/>
    <property type="evidence" value="ECO:0007669"/>
    <property type="project" value="InterPro"/>
</dbReference>
<feature type="region of interest" description="Disordered" evidence="6">
    <location>
        <begin position="85"/>
        <end position="111"/>
    </location>
</feature>
<evidence type="ECO:0000256" key="1">
    <source>
        <dbReference type="ARBA" id="ARBA00022723"/>
    </source>
</evidence>
<dbReference type="KEGG" id="tpal:117644465"/>
<evidence type="ECO:0000313" key="8">
    <source>
        <dbReference type="Proteomes" id="UP000515158"/>
    </source>
</evidence>
<accession>A0A6P8ZM25</accession>
<keyword evidence="5" id="KW-0175">Coiled coil</keyword>
<keyword evidence="3" id="KW-0862">Zinc</keyword>
<feature type="region of interest" description="Disordered" evidence="6">
    <location>
        <begin position="183"/>
        <end position="317"/>
    </location>
</feature>
<feature type="compositionally biased region" description="Pro residues" evidence="6">
    <location>
        <begin position="91"/>
        <end position="101"/>
    </location>
</feature>
<evidence type="ECO:0000256" key="3">
    <source>
        <dbReference type="ARBA" id="ARBA00022833"/>
    </source>
</evidence>
<feature type="compositionally biased region" description="Low complexity" evidence="6">
    <location>
        <begin position="184"/>
        <end position="196"/>
    </location>
</feature>
<evidence type="ECO:0000256" key="4">
    <source>
        <dbReference type="PROSITE-ProRule" id="PRU00027"/>
    </source>
</evidence>
<evidence type="ECO:0000313" key="9">
    <source>
        <dbReference type="RefSeq" id="XP_034239864.1"/>
    </source>
</evidence>
<proteinExistence type="predicted"/>
<dbReference type="PROSITE" id="PS50808">
    <property type="entry name" value="ZF_BED"/>
    <property type="match status" value="1"/>
</dbReference>
<keyword evidence="8" id="KW-1185">Reference proteome</keyword>
<dbReference type="GeneID" id="117644465"/>
<feature type="region of interest" description="Disordered" evidence="6">
    <location>
        <begin position="1"/>
        <end position="34"/>
    </location>
</feature>
<feature type="coiled-coil region" evidence="5">
    <location>
        <begin position="367"/>
        <end position="394"/>
    </location>
</feature>
<organism evidence="9">
    <name type="scientific">Thrips palmi</name>
    <name type="common">Melon thrips</name>
    <dbReference type="NCBI Taxonomy" id="161013"/>
    <lineage>
        <taxon>Eukaryota</taxon>
        <taxon>Metazoa</taxon>
        <taxon>Ecdysozoa</taxon>
        <taxon>Arthropoda</taxon>
        <taxon>Hexapoda</taxon>
        <taxon>Insecta</taxon>
        <taxon>Pterygota</taxon>
        <taxon>Neoptera</taxon>
        <taxon>Paraneoptera</taxon>
        <taxon>Thysanoptera</taxon>
        <taxon>Terebrantia</taxon>
        <taxon>Thripoidea</taxon>
        <taxon>Thripidae</taxon>
        <taxon>Thrips</taxon>
    </lineage>
</organism>
<dbReference type="RefSeq" id="XP_034239864.1">
    <property type="nucleotide sequence ID" value="XM_034383973.1"/>
</dbReference>
<dbReference type="InParanoid" id="A0A6P8ZM25"/>
<dbReference type="OrthoDB" id="6346437at2759"/>
<reference evidence="9" key="1">
    <citation type="submission" date="2025-08" db="UniProtKB">
        <authorList>
            <consortium name="RefSeq"/>
        </authorList>
    </citation>
    <scope>IDENTIFICATION</scope>
    <source>
        <tissue evidence="9">Total insect</tissue>
    </source>
</reference>
<dbReference type="InterPro" id="IPR003656">
    <property type="entry name" value="Znf_BED"/>
</dbReference>
<dbReference type="InterPro" id="IPR036236">
    <property type="entry name" value="Znf_C2H2_sf"/>
</dbReference>